<name>A0AAW6C788_FLAPL</name>
<protein>
    <submittedName>
        <fullName evidence="3">DUF87 domain-containing protein</fullName>
    </submittedName>
</protein>
<dbReference type="InterPro" id="IPR002789">
    <property type="entry name" value="HerA_central"/>
</dbReference>
<dbReference type="PANTHER" id="PTHR30121:SF6">
    <property type="entry name" value="SLR6007 PROTEIN"/>
    <property type="match status" value="1"/>
</dbReference>
<dbReference type="CDD" id="cd01127">
    <property type="entry name" value="TrwB_TraG_TraD_VirD4"/>
    <property type="match status" value="1"/>
</dbReference>
<dbReference type="InterPro" id="IPR051162">
    <property type="entry name" value="T4SS_component"/>
</dbReference>
<dbReference type="SUPFAM" id="SSF52540">
    <property type="entry name" value="P-loop containing nucleoside triphosphate hydrolases"/>
    <property type="match status" value="1"/>
</dbReference>
<dbReference type="Pfam" id="PF01935">
    <property type="entry name" value="DUF87"/>
    <property type="match status" value="1"/>
</dbReference>
<organism evidence="3 4">
    <name type="scientific">Flavonifractor plautii</name>
    <name type="common">Fusobacterium plautii</name>
    <dbReference type="NCBI Taxonomy" id="292800"/>
    <lineage>
        <taxon>Bacteria</taxon>
        <taxon>Bacillati</taxon>
        <taxon>Bacillota</taxon>
        <taxon>Clostridia</taxon>
        <taxon>Eubacteriales</taxon>
        <taxon>Oscillospiraceae</taxon>
        <taxon>Flavonifractor</taxon>
    </lineage>
</organism>
<accession>A0AAW6C788</accession>
<dbReference type="InterPro" id="IPR027417">
    <property type="entry name" value="P-loop_NTPase"/>
</dbReference>
<dbReference type="AlphaFoldDB" id="A0AAW6C788"/>
<gene>
    <name evidence="3" type="ORF">PND83_18840</name>
</gene>
<evidence type="ECO:0000259" key="2">
    <source>
        <dbReference type="Pfam" id="PF01935"/>
    </source>
</evidence>
<feature type="domain" description="Helicase HerA central" evidence="2">
    <location>
        <begin position="242"/>
        <end position="366"/>
    </location>
</feature>
<dbReference type="Gene3D" id="1.10.8.730">
    <property type="match status" value="1"/>
</dbReference>
<dbReference type="PANTHER" id="PTHR30121">
    <property type="entry name" value="UNCHARACTERIZED PROTEIN YJGR-RELATED"/>
    <property type="match status" value="1"/>
</dbReference>
<dbReference type="Gene3D" id="3.40.50.300">
    <property type="entry name" value="P-loop containing nucleotide triphosphate hydrolases"/>
    <property type="match status" value="1"/>
</dbReference>
<dbReference type="RefSeq" id="WP_271908399.1">
    <property type="nucleotide sequence ID" value="NZ_JAQLWN010000024.1"/>
</dbReference>
<reference evidence="3" key="1">
    <citation type="submission" date="2023-01" db="EMBL/GenBank/DDBJ databases">
        <title>Human gut microbiome strain richness.</title>
        <authorList>
            <person name="Chen-Liaw A."/>
        </authorList>
    </citation>
    <scope>NUCLEOTIDE SEQUENCE</scope>
    <source>
        <strain evidence="3">2225st1_A6_2225SCRN_200828</strain>
    </source>
</reference>
<comment type="caution">
    <text evidence="3">The sequence shown here is derived from an EMBL/GenBank/DDBJ whole genome shotgun (WGS) entry which is preliminary data.</text>
</comment>
<dbReference type="EMBL" id="JAQLWO010000026">
    <property type="protein sequence ID" value="MDB7908045.1"/>
    <property type="molecule type" value="Genomic_DNA"/>
</dbReference>
<evidence type="ECO:0000313" key="3">
    <source>
        <dbReference type="EMBL" id="MDB7908045.1"/>
    </source>
</evidence>
<sequence length="608" mass="67914">MLRTRKKEETLPVNEALLNVITPMGLEIKRNSLMIGENMGKVYGAVRYPQKVEMGWLSKITNIPSTIVSVGITPIDNSTLISALSKSIVQQRGAADSAKDPLTRQRAEKAAEDGEHIMQKIDQEGETVAMMSLTVMPVAQDEAAFSKICRRVESAFSVQKCKVRTLANLQKEGFQSISPTYPANGTVDSIVSRIIPMSTFVGGFPFASSGYSDGRGYYFAKDSSGGLVILDPWTRGNDRTNSSFVVMGVAGIGKSTVVKHIMLSEYMKGTKILCIDPESEYKDMCRNLSGNWLNAGGGRNGRSNLLQIRPAPRDDEDETDKLYTDEGNGMSDMALHIKTLEIIFSLYLPSLTDMQKAVLKQTVIELYNQFGIFWDTDIRQLKATDFPIMEDLHSLIEKKAEANPDNPVFRDLAMLLYDAAKGSDSFLWNGHSTLEADSHFVCLDTHSLQNAADNIKRTQYFNLLTWCWEQMSNNRGERVLLVCDEAYLMIDPQVPQSLAFLRNVEKRSRKYESALAIISHSVVDFLAPEIKMYGQALLDIPCYKILMGCDGKNLQETTDLYNLTDAEQELLESKRRGHALFLVGSKRLHVNFEIPAYKFAYMGKAGGR</sequence>
<evidence type="ECO:0000256" key="1">
    <source>
        <dbReference type="SAM" id="MobiDB-lite"/>
    </source>
</evidence>
<feature type="region of interest" description="Disordered" evidence="1">
    <location>
        <begin position="303"/>
        <end position="325"/>
    </location>
</feature>
<dbReference type="Proteomes" id="UP001211006">
    <property type="component" value="Unassembled WGS sequence"/>
</dbReference>
<evidence type="ECO:0000313" key="4">
    <source>
        <dbReference type="Proteomes" id="UP001211006"/>
    </source>
</evidence>
<proteinExistence type="predicted"/>